<name>A0A5K3G070_MESCO</name>
<dbReference type="WBParaSite" id="MCU_013432-RA">
    <property type="protein sequence ID" value="MCU_013432-RA"/>
    <property type="gene ID" value="MCU_013432"/>
</dbReference>
<evidence type="ECO:0000256" key="1">
    <source>
        <dbReference type="SAM" id="MobiDB-lite"/>
    </source>
</evidence>
<proteinExistence type="predicted"/>
<protein>
    <submittedName>
        <fullName evidence="2">Uncharacterized protein</fullName>
    </submittedName>
</protein>
<evidence type="ECO:0000313" key="2">
    <source>
        <dbReference type="WBParaSite" id="MCU_013432-RA"/>
    </source>
</evidence>
<sequence>MSARHHAAGSRTTGHVISLPRRAHYHHQYGRRLAFRYAAPPKTEAVPSLSSTTTAAISTVWSTGGGSQYLRRSSSVSAIDET</sequence>
<organism evidence="2">
    <name type="scientific">Mesocestoides corti</name>
    <name type="common">Flatworm</name>
    <dbReference type="NCBI Taxonomy" id="53468"/>
    <lineage>
        <taxon>Eukaryota</taxon>
        <taxon>Metazoa</taxon>
        <taxon>Spiralia</taxon>
        <taxon>Lophotrochozoa</taxon>
        <taxon>Platyhelminthes</taxon>
        <taxon>Cestoda</taxon>
        <taxon>Eucestoda</taxon>
        <taxon>Cyclophyllidea</taxon>
        <taxon>Mesocestoididae</taxon>
        <taxon>Mesocestoides</taxon>
    </lineage>
</organism>
<feature type="region of interest" description="Disordered" evidence="1">
    <location>
        <begin position="1"/>
        <end position="22"/>
    </location>
</feature>
<dbReference type="AlphaFoldDB" id="A0A5K3G070"/>
<accession>A0A5K3G070</accession>
<reference evidence="2" key="1">
    <citation type="submission" date="2019-11" db="UniProtKB">
        <authorList>
            <consortium name="WormBaseParasite"/>
        </authorList>
    </citation>
    <scope>IDENTIFICATION</scope>
</reference>